<evidence type="ECO:0000256" key="1">
    <source>
        <dbReference type="SAM" id="Phobius"/>
    </source>
</evidence>
<dbReference type="HOGENOM" id="CLU_171676_0_0_6"/>
<proteinExistence type="predicted"/>
<reference evidence="2 3" key="1">
    <citation type="submission" date="2006-03" db="EMBL/GenBank/DDBJ databases">
        <title>Complete sequence of Shewanella denitrificans OS217.</title>
        <authorList>
            <consortium name="US DOE Joint Genome Institute"/>
            <person name="Copeland A."/>
            <person name="Lucas S."/>
            <person name="Lapidus A."/>
            <person name="Barry K."/>
            <person name="Detter J.C."/>
            <person name="Glavina del Rio T."/>
            <person name="Hammon N."/>
            <person name="Israni S."/>
            <person name="Dalin E."/>
            <person name="Tice H."/>
            <person name="Pitluck S."/>
            <person name="Brettin T."/>
            <person name="Bruce D."/>
            <person name="Han C."/>
            <person name="Tapia R."/>
            <person name="Gilna P."/>
            <person name="Kiss H."/>
            <person name="Schmutz J."/>
            <person name="Larimer F."/>
            <person name="Land M."/>
            <person name="Hauser L."/>
            <person name="Kyrpides N."/>
            <person name="Lykidis A."/>
            <person name="Richardson P."/>
        </authorList>
    </citation>
    <scope>NUCLEOTIDE SEQUENCE [LARGE SCALE GENOMIC DNA]</scope>
    <source>
        <strain evidence="3">OS217 / ATCC BAA-1090 / DSM 15013</strain>
    </source>
</reference>
<dbReference type="STRING" id="318161.Sden_0619"/>
<name>Q12RL7_SHEDO</name>
<feature type="transmembrane region" description="Helical" evidence="1">
    <location>
        <begin position="52"/>
        <end position="71"/>
    </location>
</feature>
<sequence>MIQAYRNQKIQPHWWSKTIISLILGLSLAYALIGIFAWQGPGGIDAPVKVQFNMWMLCLLWLMILSFSFMFKTRWSALCYLGGANLVAYLGYLVARLLS</sequence>
<keyword evidence="1" id="KW-0812">Transmembrane</keyword>
<keyword evidence="3" id="KW-1185">Reference proteome</keyword>
<gene>
    <name evidence="2" type="ordered locus">Sden_0619</name>
</gene>
<evidence type="ECO:0000313" key="3">
    <source>
        <dbReference type="Proteomes" id="UP000001982"/>
    </source>
</evidence>
<keyword evidence="1" id="KW-0472">Membrane</keyword>
<feature type="transmembrane region" description="Helical" evidence="1">
    <location>
        <begin position="20"/>
        <end position="40"/>
    </location>
</feature>
<dbReference type="OrthoDB" id="8911335at2"/>
<dbReference type="EMBL" id="CP000302">
    <property type="protein sequence ID" value="ABE53909.1"/>
    <property type="molecule type" value="Genomic_DNA"/>
</dbReference>
<feature type="transmembrane region" description="Helical" evidence="1">
    <location>
        <begin position="78"/>
        <end position="98"/>
    </location>
</feature>
<organism evidence="2 3">
    <name type="scientific">Shewanella denitrificans (strain OS217 / ATCC BAA-1090 / DSM 15013)</name>
    <dbReference type="NCBI Taxonomy" id="318161"/>
    <lineage>
        <taxon>Bacteria</taxon>
        <taxon>Pseudomonadati</taxon>
        <taxon>Pseudomonadota</taxon>
        <taxon>Gammaproteobacteria</taxon>
        <taxon>Alteromonadales</taxon>
        <taxon>Shewanellaceae</taxon>
        <taxon>Shewanella</taxon>
    </lineage>
</organism>
<dbReference type="KEGG" id="sdn:Sden_0619"/>
<dbReference type="eggNOG" id="ENOG5032YDC">
    <property type="taxonomic scope" value="Bacteria"/>
</dbReference>
<dbReference type="Proteomes" id="UP000001982">
    <property type="component" value="Chromosome"/>
</dbReference>
<evidence type="ECO:0000313" key="2">
    <source>
        <dbReference type="EMBL" id="ABE53909.1"/>
    </source>
</evidence>
<dbReference type="AlphaFoldDB" id="Q12RL7"/>
<protein>
    <recommendedName>
        <fullName evidence="4">Iron uptake protein</fullName>
    </recommendedName>
</protein>
<keyword evidence="1" id="KW-1133">Transmembrane helix</keyword>
<evidence type="ECO:0008006" key="4">
    <source>
        <dbReference type="Google" id="ProtNLM"/>
    </source>
</evidence>
<accession>Q12RL7</accession>
<dbReference type="RefSeq" id="WP_011495074.1">
    <property type="nucleotide sequence ID" value="NC_007954.1"/>
</dbReference>